<proteinExistence type="predicted"/>
<dbReference type="Proteomes" id="UP000325713">
    <property type="component" value="Chromosome"/>
</dbReference>
<protein>
    <submittedName>
        <fullName evidence="7">TetR/AcrR family transcriptional regulator</fullName>
    </submittedName>
</protein>
<dbReference type="SUPFAM" id="SSF46689">
    <property type="entry name" value="Homeodomain-like"/>
    <property type="match status" value="1"/>
</dbReference>
<keyword evidence="5" id="KW-0175">Coiled coil</keyword>
<evidence type="ECO:0000256" key="4">
    <source>
        <dbReference type="PROSITE-ProRule" id="PRU00335"/>
    </source>
</evidence>
<dbReference type="InterPro" id="IPR036271">
    <property type="entry name" value="Tet_transcr_reg_TetR-rel_C_sf"/>
</dbReference>
<feature type="domain" description="HTH tetR-type" evidence="6">
    <location>
        <begin position="1"/>
        <end position="61"/>
    </location>
</feature>
<dbReference type="OrthoDB" id="116240at2"/>
<evidence type="ECO:0000313" key="8">
    <source>
        <dbReference type="Proteomes" id="UP000325713"/>
    </source>
</evidence>
<evidence type="ECO:0000259" key="6">
    <source>
        <dbReference type="PROSITE" id="PS50977"/>
    </source>
</evidence>
<feature type="coiled-coil region" evidence="5">
    <location>
        <begin position="103"/>
        <end position="130"/>
    </location>
</feature>
<dbReference type="Pfam" id="PF00440">
    <property type="entry name" value="TetR_N"/>
    <property type="match status" value="1"/>
</dbReference>
<dbReference type="RefSeq" id="WP_151052179.1">
    <property type="nucleotide sequence ID" value="NZ_CP031700.1"/>
</dbReference>
<gene>
    <name evidence="7" type="ORF">D0T92_09205</name>
</gene>
<feature type="DNA-binding region" description="H-T-H motif" evidence="4">
    <location>
        <begin position="24"/>
        <end position="43"/>
    </location>
</feature>
<dbReference type="PROSITE" id="PS50977">
    <property type="entry name" value="HTH_TETR_2"/>
    <property type="match status" value="1"/>
</dbReference>
<dbReference type="EMBL" id="CP031700">
    <property type="protein sequence ID" value="QEY26684.1"/>
    <property type="molecule type" value="Genomic_DNA"/>
</dbReference>
<dbReference type="PANTHER" id="PTHR47506">
    <property type="entry name" value="TRANSCRIPTIONAL REGULATORY PROTEIN"/>
    <property type="match status" value="1"/>
</dbReference>
<keyword evidence="1" id="KW-0805">Transcription regulation</keyword>
<dbReference type="AlphaFoldDB" id="A0A5J6PWN7"/>
<evidence type="ECO:0000256" key="2">
    <source>
        <dbReference type="ARBA" id="ARBA00023125"/>
    </source>
</evidence>
<dbReference type="InterPro" id="IPR009057">
    <property type="entry name" value="Homeodomain-like_sf"/>
</dbReference>
<reference evidence="7 8" key="1">
    <citation type="submission" date="2018-08" db="EMBL/GenBank/DDBJ databases">
        <title>Neisseria zalophi ATCC BAA-2455 complete genome.</title>
        <authorList>
            <person name="Veseli I.A."/>
            <person name="Buttler R."/>
            <person name="Mascarenhas dos Santos A.C."/>
            <person name="Pombert J.-F."/>
        </authorList>
    </citation>
    <scope>NUCLEOTIDE SEQUENCE [LARGE SCALE GENOMIC DNA]</scope>
    <source>
        <strain evidence="7 8">ATCC BAA-2455</strain>
    </source>
</reference>
<accession>A0A5J6PWN7</accession>
<evidence type="ECO:0000256" key="5">
    <source>
        <dbReference type="SAM" id="Coils"/>
    </source>
</evidence>
<name>A0A5J6PWN7_9NEIS</name>
<evidence type="ECO:0000313" key="7">
    <source>
        <dbReference type="EMBL" id="QEY26684.1"/>
    </source>
</evidence>
<organism evidence="7 8">
    <name type="scientific">Neisseria zalophi</name>
    <dbReference type="NCBI Taxonomy" id="640030"/>
    <lineage>
        <taxon>Bacteria</taxon>
        <taxon>Pseudomonadati</taxon>
        <taxon>Pseudomonadota</taxon>
        <taxon>Betaproteobacteria</taxon>
        <taxon>Neisseriales</taxon>
        <taxon>Neisseriaceae</taxon>
        <taxon>Neisseria</taxon>
    </lineage>
</organism>
<dbReference type="GO" id="GO:0003677">
    <property type="term" value="F:DNA binding"/>
    <property type="evidence" value="ECO:0007669"/>
    <property type="project" value="UniProtKB-UniRule"/>
</dbReference>
<evidence type="ECO:0000256" key="3">
    <source>
        <dbReference type="ARBA" id="ARBA00023163"/>
    </source>
</evidence>
<keyword evidence="3" id="KW-0804">Transcription</keyword>
<sequence>MSIKQDILVSAYTDFYKYGFNACGVEFLAKQAGVTKRTLYAHFGNKEELIKSVLEYRDQQFIQKLEAFFLENKDLPVIHSYLMFISNWITEEDFHGCLFINASAEFHNELKSLEKQITDHKTKIRLILLEKMKQEGIENAEFLSNFLFLVGEGMIVSQQTGQSDISKIWNKISDYISLFETKA</sequence>
<evidence type="ECO:0000256" key="1">
    <source>
        <dbReference type="ARBA" id="ARBA00023015"/>
    </source>
</evidence>
<dbReference type="KEGG" id="nzl:D0T92_09205"/>
<keyword evidence="2 4" id="KW-0238">DNA-binding</keyword>
<dbReference type="Gene3D" id="1.10.357.10">
    <property type="entry name" value="Tetracycline Repressor, domain 2"/>
    <property type="match status" value="1"/>
</dbReference>
<dbReference type="PRINTS" id="PR00455">
    <property type="entry name" value="HTHTETR"/>
</dbReference>
<dbReference type="PANTHER" id="PTHR47506:SF6">
    <property type="entry name" value="HTH-TYPE TRANSCRIPTIONAL REPRESSOR NEMR"/>
    <property type="match status" value="1"/>
</dbReference>
<dbReference type="SUPFAM" id="SSF48498">
    <property type="entry name" value="Tetracyclin repressor-like, C-terminal domain"/>
    <property type="match status" value="1"/>
</dbReference>
<dbReference type="InterPro" id="IPR001647">
    <property type="entry name" value="HTH_TetR"/>
</dbReference>
<keyword evidence="8" id="KW-1185">Reference proteome</keyword>